<comment type="catalytic activity">
    <reaction evidence="1">
        <text>ATP + H2O = ADP + phosphate + H(+)</text>
        <dbReference type="Rhea" id="RHEA:13065"/>
        <dbReference type="ChEBI" id="CHEBI:15377"/>
        <dbReference type="ChEBI" id="CHEBI:15378"/>
        <dbReference type="ChEBI" id="CHEBI:30616"/>
        <dbReference type="ChEBI" id="CHEBI:43474"/>
        <dbReference type="ChEBI" id="CHEBI:456216"/>
        <dbReference type="EC" id="5.6.2.3"/>
    </reaction>
</comment>
<dbReference type="Pfam" id="PF14214">
    <property type="entry name" value="Helitron_like_N"/>
    <property type="match status" value="1"/>
</dbReference>
<dbReference type="InterPro" id="IPR010285">
    <property type="entry name" value="DNA_helicase_pif1-like_DEAD"/>
</dbReference>
<proteinExistence type="inferred from homology"/>
<dbReference type="InterPro" id="IPR051055">
    <property type="entry name" value="PIF1_helicase"/>
</dbReference>
<keyword evidence="1" id="KW-0233">DNA recombination</keyword>
<comment type="similarity">
    <text evidence="1">Belongs to the helicase family.</text>
</comment>
<comment type="cofactor">
    <cofactor evidence="1">
        <name>Mg(2+)</name>
        <dbReference type="ChEBI" id="CHEBI:18420"/>
    </cofactor>
</comment>
<sequence length="2244" mass="249269">MDSPAAKPHETVAHVGACSSSAGDGQERNDVSLWEREQGHETTGGGVDVVAAAEKEPSAQGKRLGRSSRYDSLANAASTFRQILPKESEVEDTGWRQQAEAIARSLPRRRLRGGLRSNRARKSHDTANSGGSARDQPSGELENGELRGTGEVSGPGTSAWQPPLPREHGAPEAANSEPPRFHRHFLPQERGPEDDEQGDTAAVSDASLFRRNEALTVRIIQPKQSVSEDIKRRELAAAIAGGLPKRRRRGGRPPKARPDTSGVSNTEGSAQHPVVTQARDEGAARPWRDKPTRLTQPRRRGKRNRHSSQDERPRKQARPGIRSRRRRELQAEDLASVLRFLEEEFAVKESLSNEQTWCTPIPHERKVSTVRAFYKEFHDVDTLPIRTCMLCYRKRTKKELRDVTWDQWMSSCVEKDNCSPFSCRSCFPVGETFSACAECARCLRRSVLSPAAQLHRRIRCEHMFPDELKGLTPVEEKLIALNSCYGFVTRYSIASSQKQSARYPKHIKGHITVFPNNVQELATKVLPHPLVQVMEEIHVSWQGAEKPAPSDLSGLLSVRRRVVERALVWLKKNNPYYAEIEIDAAEMESWGAPPHGVPPLVYDLMERNEPTAWEKTRTAQVVPPTERGMDDEGSLEIEEILARLNRGEDIPSGETQGPGLSEGEGEGEGGCRGEAESEQLGKPINEVTSSGMFVLDGPPDVPDVEKLLFACNAVNGDAAAGGAKAGPTTRVESAERRPGLADRCEPYIHVSRGDEFADTFDASFFAKTFPTLLPLGVGGPRLVEEAALSAGRGADMRGAEAAAQDLVSSRNMSLRTWADIMLWRHGGRFARHHIFAFLVFNMSVRSRNRRVSMLSVTRKRFCKIERIVRSLSADRLAAARIELENSGKTTDEGVKELLRSLSLYGFRQPMSRESRLSMRRKIQSLILRHGVPAIWFTLNPNDITNPVKLRLAAYRTSEPDAAEDFLKSLGMSYKRLRLAISDPMSSAIFFHREMTLFFEHYVKVGEESVFGRIIDYFGAVETNERGALHVHGLLWLHGNAHLSSMIADIDGEDQATYRERIIQYIDSVFSEDLDQEGYCALQAERSVASDISSLLDNREQFSAAFDEEANFCAGATQIHTHSPTCVKYSFSKGKGGGKKRGLCRFQAPWRLVEKTAFTADGVLQIRRRHSMVNRWNKAMAVGLRHNHDISFIATQRKTMALIYYVTNYATKVEDPVWKRVAAAAELLTASTGEGMANGGGNGGDGATDDAVKGNRTRQFLMRVANRIFTERSLSQVEVVAHLLGYPAEFTNSSAWTFLNVSLLYWHVFRRWRHLRQESGTTVADSPVDESIVVEEAGERISYAEAYQHRGHVLRSLCLYDYVSLVRLKRVSKDEIPAAWGEVPFESEWESGRGWLQVLRRPGKHASVCLDGYLSKDFDQDDEESCYRRAAVQHLALFVPWESFLCEQTGDINSIWARAREALPPRISCLVDNVQLLRRSAEDAKRDARQWAASAGDGDFTAARASEEGEGEAGEDAASVYQSDSIGNATRLIDVVRSAVGADQITAGSPELMATIEQLCHFQQSALSSTAELQATIMPERGERLISIPGGAFCGAAIPPQGQVKAIKSQQICASREGERMIQGIQNMAGTDKTDHSAAVRSVLTGFGEEDVQMTDADLEETAGEAGEGGPRMEVDFGASTSFLEAGKALAARFTLNKRQTIAFLIICRQLDSIQCSDRGNVRQLCEFVGGEGGTGKSRVIEALVELFASKGISNRLLITATSGTAAAQINGITIHSACGISKDQAAGANTAKDLDGVRLPKQAERFVHGQSRMDWQEKDVLVIDEVSMLGARTLYAANEQLCRLRGSQQDFGGIPIVLFCGDFHQFRPVQERSILLPSVAVSWNEDNSFKAEQRHQHDKAHALWKKFTTVVMLDEQVRAAGDAELQRLLKRIRSGVQDRTDLDLLNSRCYREGRRIPWETGITVVTPLNRNRWNLNMEAALSFQVQQRSMMRVFISEHKWREGLPTEEEAIMMLNQGDDSAIPVPGVFMFVPGMPVVVNHNTHQGLKLVNGASYTGLDVILDKAHPGHRISADTMVHFGPPAGIILESETTKNFHFVGMPPDTILLTTMSVSIRCQRKRPWQQNDVSRKGLPCAAAFACTDYKVQSRTLERVALELRGTRTTNVDGHIVPAQCDPYSLYVQLSRCRSLDGIMLISKVRERDLVGNRVPHEMTVAQARLEELSNKTVQEALQWPDDDFRGRKTLP</sequence>
<dbReference type="InterPro" id="IPR046700">
    <property type="entry name" value="DUF6570"/>
</dbReference>
<dbReference type="Gene3D" id="3.40.50.300">
    <property type="entry name" value="P-loop containing nucleotide triphosphate hydrolases"/>
    <property type="match status" value="1"/>
</dbReference>
<dbReference type="GO" id="GO:0043139">
    <property type="term" value="F:5'-3' DNA helicase activity"/>
    <property type="evidence" value="ECO:0007669"/>
    <property type="project" value="UniProtKB-EC"/>
</dbReference>
<feature type="domain" description="Helitron helicase-like" evidence="4">
    <location>
        <begin position="817"/>
        <end position="1034"/>
    </location>
</feature>
<dbReference type="GO" id="GO:0005524">
    <property type="term" value="F:ATP binding"/>
    <property type="evidence" value="ECO:0007669"/>
    <property type="project" value="UniProtKB-KW"/>
</dbReference>
<evidence type="ECO:0000259" key="4">
    <source>
        <dbReference type="Pfam" id="PF14214"/>
    </source>
</evidence>
<feature type="compositionally biased region" description="Basic residues" evidence="2">
    <location>
        <begin position="244"/>
        <end position="255"/>
    </location>
</feature>
<dbReference type="SUPFAM" id="SSF52540">
    <property type="entry name" value="P-loop containing nucleoside triphosphate hydrolases"/>
    <property type="match status" value="1"/>
</dbReference>
<dbReference type="GO" id="GO:0006281">
    <property type="term" value="P:DNA repair"/>
    <property type="evidence" value="ECO:0007669"/>
    <property type="project" value="UniProtKB-KW"/>
</dbReference>
<keyword evidence="1" id="KW-0234">DNA repair</keyword>
<gene>
    <name evidence="6" type="ORF">BFJ65_g18411</name>
</gene>
<reference evidence="6 7" key="1">
    <citation type="journal article" date="2018" name="Sci. Rep.">
        <title>Characterisation of pathogen-specific regions and novel effector candidates in Fusarium oxysporum f. sp. cepae.</title>
        <authorList>
            <person name="Armitage A.D."/>
            <person name="Taylor A."/>
            <person name="Sobczyk M.K."/>
            <person name="Baxter L."/>
            <person name="Greenfield B.P."/>
            <person name="Bates H.J."/>
            <person name="Wilson F."/>
            <person name="Jackson A.C."/>
            <person name="Ott S."/>
            <person name="Harrison R.J."/>
            <person name="Clarkson J.P."/>
        </authorList>
    </citation>
    <scope>NUCLEOTIDE SEQUENCE [LARGE SCALE GENOMIC DNA]</scope>
    <source>
        <strain evidence="6 7">FoC_Fus2</strain>
    </source>
</reference>
<dbReference type="PANTHER" id="PTHR47642">
    <property type="entry name" value="ATP-DEPENDENT DNA HELICASE"/>
    <property type="match status" value="1"/>
</dbReference>
<feature type="compositionally biased region" description="Basic residues" evidence="2">
    <location>
        <begin position="296"/>
        <end position="306"/>
    </location>
</feature>
<dbReference type="InterPro" id="IPR027417">
    <property type="entry name" value="P-loop_NTPase"/>
</dbReference>
<protein>
    <recommendedName>
        <fullName evidence="1">ATP-dependent DNA helicase</fullName>
        <ecNumber evidence="1">5.6.2.3</ecNumber>
    </recommendedName>
</protein>
<evidence type="ECO:0000259" key="5">
    <source>
        <dbReference type="Pfam" id="PF20209"/>
    </source>
</evidence>
<feature type="domain" description="DUF6570" evidence="5">
    <location>
        <begin position="464"/>
        <end position="587"/>
    </location>
</feature>
<feature type="compositionally biased region" description="Basic residues" evidence="2">
    <location>
        <begin position="106"/>
        <end position="122"/>
    </location>
</feature>
<keyword evidence="1" id="KW-0067">ATP-binding</keyword>
<keyword evidence="1" id="KW-0347">Helicase</keyword>
<comment type="caution">
    <text evidence="6">The sequence shown here is derived from an EMBL/GenBank/DDBJ whole genome shotgun (WGS) entry which is preliminary data.</text>
</comment>
<evidence type="ECO:0000256" key="2">
    <source>
        <dbReference type="SAM" id="MobiDB-lite"/>
    </source>
</evidence>
<dbReference type="Proteomes" id="UP000270866">
    <property type="component" value="Unassembled WGS sequence"/>
</dbReference>
<keyword evidence="1" id="KW-0378">Hydrolase</keyword>
<dbReference type="Pfam" id="PF05970">
    <property type="entry name" value="PIF1"/>
    <property type="match status" value="1"/>
</dbReference>
<organism evidence="6 7">
    <name type="scientific">Fusarium oxysporum f. sp. cepae</name>
    <dbReference type="NCBI Taxonomy" id="396571"/>
    <lineage>
        <taxon>Eukaryota</taxon>
        <taxon>Fungi</taxon>
        <taxon>Dikarya</taxon>
        <taxon>Ascomycota</taxon>
        <taxon>Pezizomycotina</taxon>
        <taxon>Sordariomycetes</taxon>
        <taxon>Hypocreomycetidae</taxon>
        <taxon>Hypocreales</taxon>
        <taxon>Nectriaceae</taxon>
        <taxon>Fusarium</taxon>
        <taxon>Fusarium oxysporum species complex</taxon>
    </lineage>
</organism>
<feature type="compositionally biased region" description="Basic and acidic residues" evidence="2">
    <location>
        <begin position="278"/>
        <end position="292"/>
    </location>
</feature>
<feature type="region of interest" description="Disordered" evidence="2">
    <location>
        <begin position="644"/>
        <end position="680"/>
    </location>
</feature>
<evidence type="ECO:0000313" key="6">
    <source>
        <dbReference type="EMBL" id="RKK06858.1"/>
    </source>
</evidence>
<dbReference type="EC" id="5.6.2.3" evidence="1"/>
<dbReference type="InterPro" id="IPR025476">
    <property type="entry name" value="Helitron_helicase-like"/>
</dbReference>
<feature type="region of interest" description="Disordered" evidence="2">
    <location>
        <begin position="1487"/>
        <end position="1518"/>
    </location>
</feature>
<feature type="domain" description="DNA helicase Pif1-like DEAD-box helicase" evidence="3">
    <location>
        <begin position="1727"/>
        <end position="1884"/>
    </location>
</feature>
<feature type="region of interest" description="Disordered" evidence="2">
    <location>
        <begin position="101"/>
        <end position="328"/>
    </location>
</feature>
<feature type="region of interest" description="Disordered" evidence="2">
    <location>
        <begin position="1"/>
        <end position="31"/>
    </location>
</feature>
<dbReference type="Pfam" id="PF20209">
    <property type="entry name" value="DUF6570"/>
    <property type="match status" value="1"/>
</dbReference>
<dbReference type="GO" id="GO:0016887">
    <property type="term" value="F:ATP hydrolysis activity"/>
    <property type="evidence" value="ECO:0007669"/>
    <property type="project" value="RHEA"/>
</dbReference>
<keyword evidence="1" id="KW-0547">Nucleotide-binding</keyword>
<name>A0A3L6MS19_FUSOX</name>
<feature type="compositionally biased region" description="Basic and acidic residues" evidence="2">
    <location>
        <begin position="226"/>
        <end position="235"/>
    </location>
</feature>
<dbReference type="GO" id="GO:0006310">
    <property type="term" value="P:DNA recombination"/>
    <property type="evidence" value="ECO:0007669"/>
    <property type="project" value="UniProtKB-KW"/>
</dbReference>
<dbReference type="GO" id="GO:0000723">
    <property type="term" value="P:telomere maintenance"/>
    <property type="evidence" value="ECO:0007669"/>
    <property type="project" value="InterPro"/>
</dbReference>
<evidence type="ECO:0000256" key="1">
    <source>
        <dbReference type="RuleBase" id="RU363044"/>
    </source>
</evidence>
<keyword evidence="1" id="KW-0227">DNA damage</keyword>
<accession>A0A3L6MS19</accession>
<dbReference type="EMBL" id="MRCU01000019">
    <property type="protein sequence ID" value="RKK06858.1"/>
    <property type="molecule type" value="Genomic_DNA"/>
</dbReference>
<evidence type="ECO:0000259" key="3">
    <source>
        <dbReference type="Pfam" id="PF05970"/>
    </source>
</evidence>
<feature type="compositionally biased region" description="Basic residues" evidence="2">
    <location>
        <begin position="315"/>
        <end position="327"/>
    </location>
</feature>
<evidence type="ECO:0000313" key="7">
    <source>
        <dbReference type="Proteomes" id="UP000270866"/>
    </source>
</evidence>